<dbReference type="PANTHER" id="PTHR10039:SF17">
    <property type="entry name" value="FUNGAL STAND N-TERMINAL GOODBYE DOMAIN-CONTAINING PROTEIN-RELATED"/>
    <property type="match status" value="1"/>
</dbReference>
<comment type="caution">
    <text evidence="3">The sequence shown here is derived from an EMBL/GenBank/DDBJ whole genome shotgun (WGS) entry which is preliminary data.</text>
</comment>
<keyword evidence="4" id="KW-1185">Reference proteome</keyword>
<dbReference type="InterPro" id="IPR007111">
    <property type="entry name" value="NACHT_NTPase"/>
</dbReference>
<dbReference type="PROSITE" id="PS50837">
    <property type="entry name" value="NACHT"/>
    <property type="match status" value="1"/>
</dbReference>
<proteinExistence type="predicted"/>
<organism evidence="3 4">
    <name type="scientific">Psilocybe cyanescens</name>
    <dbReference type="NCBI Taxonomy" id="93625"/>
    <lineage>
        <taxon>Eukaryota</taxon>
        <taxon>Fungi</taxon>
        <taxon>Dikarya</taxon>
        <taxon>Basidiomycota</taxon>
        <taxon>Agaricomycotina</taxon>
        <taxon>Agaricomycetes</taxon>
        <taxon>Agaricomycetidae</taxon>
        <taxon>Agaricales</taxon>
        <taxon>Agaricineae</taxon>
        <taxon>Strophariaceae</taxon>
        <taxon>Psilocybe</taxon>
    </lineage>
</organism>
<dbReference type="EMBL" id="NHYD01003228">
    <property type="protein sequence ID" value="PPQ81660.1"/>
    <property type="molecule type" value="Genomic_DNA"/>
</dbReference>
<dbReference type="InParanoid" id="A0A409WT11"/>
<dbReference type="InterPro" id="IPR056884">
    <property type="entry name" value="NPHP3-like_N"/>
</dbReference>
<dbReference type="AlphaFoldDB" id="A0A409WT11"/>
<reference evidence="3 4" key="1">
    <citation type="journal article" date="2018" name="Evol. Lett.">
        <title>Horizontal gene cluster transfer increased hallucinogenic mushroom diversity.</title>
        <authorList>
            <person name="Reynolds H.T."/>
            <person name="Vijayakumar V."/>
            <person name="Gluck-Thaler E."/>
            <person name="Korotkin H.B."/>
            <person name="Matheny P.B."/>
            <person name="Slot J.C."/>
        </authorList>
    </citation>
    <scope>NUCLEOTIDE SEQUENCE [LARGE SCALE GENOMIC DNA]</scope>
    <source>
        <strain evidence="3 4">2631</strain>
    </source>
</reference>
<accession>A0A409WT11</accession>
<protein>
    <recommendedName>
        <fullName evidence="2">NACHT domain-containing protein</fullName>
    </recommendedName>
</protein>
<evidence type="ECO:0000313" key="4">
    <source>
        <dbReference type="Proteomes" id="UP000283269"/>
    </source>
</evidence>
<name>A0A409WT11_PSICY</name>
<feature type="domain" description="NACHT" evidence="2">
    <location>
        <begin position="121"/>
        <end position="272"/>
    </location>
</feature>
<evidence type="ECO:0000313" key="3">
    <source>
        <dbReference type="EMBL" id="PPQ81660.1"/>
    </source>
</evidence>
<evidence type="ECO:0000256" key="1">
    <source>
        <dbReference type="ARBA" id="ARBA00022737"/>
    </source>
</evidence>
<dbReference type="OrthoDB" id="194358at2759"/>
<dbReference type="InterPro" id="IPR027417">
    <property type="entry name" value="P-loop_NTPase"/>
</dbReference>
<gene>
    <name evidence="3" type="ORF">CVT25_013339</name>
</gene>
<dbReference type="SUPFAM" id="SSF52540">
    <property type="entry name" value="P-loop containing nucleoside triphosphate hydrolases"/>
    <property type="match status" value="1"/>
</dbReference>
<keyword evidence="1" id="KW-0677">Repeat</keyword>
<dbReference type="PANTHER" id="PTHR10039">
    <property type="entry name" value="AMELOGENIN"/>
    <property type="match status" value="1"/>
</dbReference>
<dbReference type="Gene3D" id="3.40.50.300">
    <property type="entry name" value="P-loop containing nucleotide triphosphate hydrolases"/>
    <property type="match status" value="1"/>
</dbReference>
<dbReference type="Pfam" id="PF24883">
    <property type="entry name" value="NPHP3_N"/>
    <property type="match status" value="1"/>
</dbReference>
<sequence>MFDNGYPEEKYSAMRSHRTLNSGMQLFQGARNVMITGGSIRQVEENHYDGGMDVNSSRHHTLSIYINSGAIGMHILGQHIAFDAIYNSAEWFPPAKCHPGTRKKIISTILDWVNDPSPKERVLWLNGSAGAGKSAIAHSIAVLMQEISEDSKYAGSFFFTKGAIGHGDGTKLFSTIAYQLALKFPSFRSLIDTAILDNPTLPTKSIDVQLPYLIIEPLLRINDWPAHNPTVIIDGLDECSGSKRMQSEILSLISKAIIEHNIPIRFLIVSRPEYWISDTFEIGPLVHVTKPLCLRDDEDADVDIEKYLREGFNKIYEENFQIMSSTPRPWPPDHIIRWFVYSASGQYIYASTVLEFVGASSNFCDPREQLRILTMPGPHRASAFSDLDKLYATILSSYPRPNTMKRVLGGLLLYFSEKTIREILGVDSGEVQLVLRALSSLIKINKTEYSQEFRVLEPIFRSPLVEASISFCHLSFREFLTDESRSGEYAIHESTVCHEFVCTMLKLGIDMFQDSQRAERTIAW</sequence>
<dbReference type="Proteomes" id="UP000283269">
    <property type="component" value="Unassembled WGS sequence"/>
</dbReference>
<evidence type="ECO:0000259" key="2">
    <source>
        <dbReference type="PROSITE" id="PS50837"/>
    </source>
</evidence>